<dbReference type="Proteomes" id="UP000322234">
    <property type="component" value="Unassembled WGS sequence"/>
</dbReference>
<protein>
    <submittedName>
        <fullName evidence="1">Uncharacterized protein</fullName>
    </submittedName>
</protein>
<proteinExistence type="predicted"/>
<keyword evidence="2" id="KW-1185">Reference proteome</keyword>
<dbReference type="EMBL" id="VBQZ03000086">
    <property type="protein sequence ID" value="MXQ92772.1"/>
    <property type="molecule type" value="Genomic_DNA"/>
</dbReference>
<gene>
    <name evidence="1" type="ORF">E5288_WYG010651</name>
</gene>
<comment type="caution">
    <text evidence="1">The sequence shown here is derived from an EMBL/GenBank/DDBJ whole genome shotgun (WGS) entry which is preliminary data.</text>
</comment>
<dbReference type="AlphaFoldDB" id="A0A6B0RT48"/>
<sequence length="272" mass="31034">MELLVSITEHQSNWERRENARTHWLSLEKLKDKMATKSVSEGTSQARTVREMSSLPYKVINSKAFKMTFVLIVQESKFWEICEWITTVSNKQRVATFGPKRKILGINKQVEVHMKAQPCLRKTGRSPQGPNARSPHCCDNTLVSEAHPTRPQIQIKPEVFVEAAASHQVCSADKLICQYPGLNLKNKHVNELDQELIRLTHPGKRVSGGDWGEDYIVAIHVRWILMISFRCNKANTEQTWTFSLLRPQRHIAAMPIMLGVLKKKSTGDLKAI</sequence>
<evidence type="ECO:0000313" key="2">
    <source>
        <dbReference type="Proteomes" id="UP000322234"/>
    </source>
</evidence>
<evidence type="ECO:0000313" key="1">
    <source>
        <dbReference type="EMBL" id="MXQ92772.1"/>
    </source>
</evidence>
<reference evidence="1" key="1">
    <citation type="submission" date="2019-10" db="EMBL/GenBank/DDBJ databases">
        <title>The sequence and de novo assembly of the wild yak genome.</title>
        <authorList>
            <person name="Liu Y."/>
        </authorList>
    </citation>
    <scope>NUCLEOTIDE SEQUENCE [LARGE SCALE GENOMIC DNA]</scope>
    <source>
        <strain evidence="1">WY2019</strain>
    </source>
</reference>
<organism evidence="1 2">
    <name type="scientific">Bos mutus</name>
    <name type="common">wild yak</name>
    <dbReference type="NCBI Taxonomy" id="72004"/>
    <lineage>
        <taxon>Eukaryota</taxon>
        <taxon>Metazoa</taxon>
        <taxon>Chordata</taxon>
        <taxon>Craniata</taxon>
        <taxon>Vertebrata</taxon>
        <taxon>Euteleostomi</taxon>
        <taxon>Mammalia</taxon>
        <taxon>Eutheria</taxon>
        <taxon>Laurasiatheria</taxon>
        <taxon>Artiodactyla</taxon>
        <taxon>Ruminantia</taxon>
        <taxon>Pecora</taxon>
        <taxon>Bovidae</taxon>
        <taxon>Bovinae</taxon>
        <taxon>Bos</taxon>
    </lineage>
</organism>
<accession>A0A6B0RT48</accession>
<name>A0A6B0RT48_9CETA</name>